<name>A0A2A4WZU3_9GAMM</name>
<dbReference type="Pfam" id="PF03797">
    <property type="entry name" value="Autotransporter"/>
    <property type="match status" value="1"/>
</dbReference>
<dbReference type="SUPFAM" id="SSF103515">
    <property type="entry name" value="Autotransporter"/>
    <property type="match status" value="1"/>
</dbReference>
<dbReference type="Proteomes" id="UP000218767">
    <property type="component" value="Unassembled WGS sequence"/>
</dbReference>
<organism evidence="2 3">
    <name type="scientific">SAR86 cluster bacterium</name>
    <dbReference type="NCBI Taxonomy" id="2030880"/>
    <lineage>
        <taxon>Bacteria</taxon>
        <taxon>Pseudomonadati</taxon>
        <taxon>Pseudomonadota</taxon>
        <taxon>Gammaproteobacteria</taxon>
        <taxon>SAR86 cluster</taxon>
    </lineage>
</organism>
<gene>
    <name evidence="2" type="ORF">COB20_12185</name>
</gene>
<proteinExistence type="predicted"/>
<dbReference type="Gene3D" id="2.40.128.130">
    <property type="entry name" value="Autotransporter beta-domain"/>
    <property type="match status" value="1"/>
</dbReference>
<sequence>MNIYAGIIGFPTIFVIWLVTDHIEYKESRVNIGNNIHIAVFLLVGISPYSYAAEVEQDLNLFVVRSTNELNRANEINLNLDYANDIYGVSLGVFEFGGGSIDLIALTGEVNAEYTGIPKTLDVDSNSFGVQFQFGSNGWYLRSVVSVAFSDYKSVKSILDPIDPSNDQIIIGNYEGDQSAAYLELGYTFEAANFQVTPHLSWYGSQYEQDGYREHGNMGGGTVQKFQEEKNNRLTLGVSFNQEMALDDDSFLVFHQSIQRSREREKLAPNGSFFRQMPMAGFSFLAWTEGLQPTSSLPDRNSVEYEFGVSFLPAPETTIGVSYSGLSNKDLDMDYWMVNIGFSF</sequence>
<reference evidence="3" key="1">
    <citation type="submission" date="2017-08" db="EMBL/GenBank/DDBJ databases">
        <title>A dynamic microbial community with high functional redundancy inhabits the cold, oxic subseafloor aquifer.</title>
        <authorList>
            <person name="Tully B.J."/>
            <person name="Wheat C.G."/>
            <person name="Glazer B.T."/>
            <person name="Huber J.A."/>
        </authorList>
    </citation>
    <scope>NUCLEOTIDE SEQUENCE [LARGE SCALE GENOMIC DNA]</scope>
</reference>
<protein>
    <recommendedName>
        <fullName evidence="1">Autotransporter domain-containing protein</fullName>
    </recommendedName>
</protein>
<dbReference type="AlphaFoldDB" id="A0A2A4WZU3"/>
<evidence type="ECO:0000259" key="1">
    <source>
        <dbReference type="PROSITE" id="PS51208"/>
    </source>
</evidence>
<dbReference type="EMBL" id="NVUL01000068">
    <property type="protein sequence ID" value="PCI75756.1"/>
    <property type="molecule type" value="Genomic_DNA"/>
</dbReference>
<dbReference type="InterPro" id="IPR036709">
    <property type="entry name" value="Autotransporte_beta_dom_sf"/>
</dbReference>
<dbReference type="SMART" id="SM00869">
    <property type="entry name" value="Autotransporter"/>
    <property type="match status" value="1"/>
</dbReference>
<comment type="caution">
    <text evidence="2">The sequence shown here is derived from an EMBL/GenBank/DDBJ whole genome shotgun (WGS) entry which is preliminary data.</text>
</comment>
<feature type="domain" description="Autotransporter" evidence="1">
    <location>
        <begin position="54"/>
        <end position="344"/>
    </location>
</feature>
<evidence type="ECO:0000313" key="3">
    <source>
        <dbReference type="Proteomes" id="UP000218767"/>
    </source>
</evidence>
<accession>A0A2A4WZU3</accession>
<dbReference type="InterPro" id="IPR005546">
    <property type="entry name" value="Autotransporte_beta"/>
</dbReference>
<evidence type="ECO:0000313" key="2">
    <source>
        <dbReference type="EMBL" id="PCI75756.1"/>
    </source>
</evidence>
<dbReference type="PROSITE" id="PS51208">
    <property type="entry name" value="AUTOTRANSPORTER"/>
    <property type="match status" value="1"/>
</dbReference>